<protein>
    <submittedName>
        <fullName evidence="1">Uncharacterized protein</fullName>
    </submittedName>
</protein>
<accession>A0A4Z2HHJ2</accession>
<sequence length="110" mass="12321">MLRGYPAGGWGRPGILMPPAACPPCMGLIFIGVKPPLEAIFWIHKWFKRDGNFDAEFRSRRVRHLLLASSSGLNIANRQLEEIALLDGPVDLEAKTQACILQQVRQDVLR</sequence>
<gene>
    <name evidence="1" type="ORF">EYF80_024461</name>
</gene>
<dbReference type="AlphaFoldDB" id="A0A4Z2HHJ2"/>
<name>A0A4Z2HHJ2_9TELE</name>
<evidence type="ECO:0000313" key="2">
    <source>
        <dbReference type="Proteomes" id="UP000314294"/>
    </source>
</evidence>
<reference evidence="1 2" key="1">
    <citation type="submission" date="2019-03" db="EMBL/GenBank/DDBJ databases">
        <title>First draft genome of Liparis tanakae, snailfish: a comprehensive survey of snailfish specific genes.</title>
        <authorList>
            <person name="Kim W."/>
            <person name="Song I."/>
            <person name="Jeong J.-H."/>
            <person name="Kim D."/>
            <person name="Kim S."/>
            <person name="Ryu S."/>
            <person name="Song J.Y."/>
            <person name="Lee S.K."/>
        </authorList>
    </citation>
    <scope>NUCLEOTIDE SEQUENCE [LARGE SCALE GENOMIC DNA]</scope>
    <source>
        <tissue evidence="1">Muscle</tissue>
    </source>
</reference>
<organism evidence="1 2">
    <name type="scientific">Liparis tanakae</name>
    <name type="common">Tanaka's snailfish</name>
    <dbReference type="NCBI Taxonomy" id="230148"/>
    <lineage>
        <taxon>Eukaryota</taxon>
        <taxon>Metazoa</taxon>
        <taxon>Chordata</taxon>
        <taxon>Craniata</taxon>
        <taxon>Vertebrata</taxon>
        <taxon>Euteleostomi</taxon>
        <taxon>Actinopterygii</taxon>
        <taxon>Neopterygii</taxon>
        <taxon>Teleostei</taxon>
        <taxon>Neoteleostei</taxon>
        <taxon>Acanthomorphata</taxon>
        <taxon>Eupercaria</taxon>
        <taxon>Perciformes</taxon>
        <taxon>Cottioidei</taxon>
        <taxon>Cottales</taxon>
        <taxon>Liparidae</taxon>
        <taxon>Liparis</taxon>
    </lineage>
</organism>
<evidence type="ECO:0000313" key="1">
    <source>
        <dbReference type="EMBL" id="TNN65307.1"/>
    </source>
</evidence>
<proteinExistence type="predicted"/>
<keyword evidence="2" id="KW-1185">Reference proteome</keyword>
<comment type="caution">
    <text evidence="1">The sequence shown here is derived from an EMBL/GenBank/DDBJ whole genome shotgun (WGS) entry which is preliminary data.</text>
</comment>
<dbReference type="Proteomes" id="UP000314294">
    <property type="component" value="Unassembled WGS sequence"/>
</dbReference>
<dbReference type="EMBL" id="SRLO01000237">
    <property type="protein sequence ID" value="TNN65307.1"/>
    <property type="molecule type" value="Genomic_DNA"/>
</dbReference>